<evidence type="ECO:0000256" key="8">
    <source>
        <dbReference type="SAM" id="Phobius"/>
    </source>
</evidence>
<reference evidence="10" key="1">
    <citation type="submission" date="2017-02" db="EMBL/GenBank/DDBJ databases">
        <authorList>
            <person name="Varghese N."/>
            <person name="Submissions S."/>
        </authorList>
    </citation>
    <scope>NUCLEOTIDE SEQUENCE [LARGE SCALE GENOMIC DNA]</scope>
    <source>
        <strain evidence="10">DSM 23966</strain>
    </source>
</reference>
<evidence type="ECO:0000256" key="1">
    <source>
        <dbReference type="ARBA" id="ARBA00004651"/>
    </source>
</evidence>
<feature type="transmembrane region" description="Helical" evidence="8">
    <location>
        <begin position="285"/>
        <end position="305"/>
    </location>
</feature>
<evidence type="ECO:0000256" key="3">
    <source>
        <dbReference type="ARBA" id="ARBA00022475"/>
    </source>
</evidence>
<accession>A0A1T4YI82</accession>
<dbReference type="PIRSF" id="PIRSF016502">
    <property type="entry name" value="Urea_transporter"/>
    <property type="match status" value="1"/>
</dbReference>
<evidence type="ECO:0000256" key="2">
    <source>
        <dbReference type="ARBA" id="ARBA00005914"/>
    </source>
</evidence>
<evidence type="ECO:0000256" key="7">
    <source>
        <dbReference type="PIRSR" id="PIRSR016502-1"/>
    </source>
</evidence>
<feature type="transmembrane region" description="Helical" evidence="8">
    <location>
        <begin position="100"/>
        <end position="121"/>
    </location>
</feature>
<dbReference type="PANTHER" id="PTHR10464:SF4">
    <property type="entry name" value="UREA TRANSPORTER"/>
    <property type="match status" value="1"/>
</dbReference>
<feature type="site" description="Important for channel permeability" evidence="7">
    <location>
        <position position="292"/>
    </location>
</feature>
<evidence type="ECO:0000256" key="5">
    <source>
        <dbReference type="ARBA" id="ARBA00022989"/>
    </source>
</evidence>
<name>A0A1T4YI82_9BACL</name>
<evidence type="ECO:0000313" key="10">
    <source>
        <dbReference type="Proteomes" id="UP000190042"/>
    </source>
</evidence>
<evidence type="ECO:0000256" key="4">
    <source>
        <dbReference type="ARBA" id="ARBA00022692"/>
    </source>
</evidence>
<dbReference type="GO" id="GO:0015204">
    <property type="term" value="F:urea transmembrane transporter activity"/>
    <property type="evidence" value="ECO:0007669"/>
    <property type="project" value="InterPro"/>
</dbReference>
<keyword evidence="6 8" id="KW-0472">Membrane</keyword>
<feature type="transmembrane region" description="Helical" evidence="8">
    <location>
        <begin position="185"/>
        <end position="203"/>
    </location>
</feature>
<organism evidence="9 10">
    <name type="scientific">Sporosarcina newyorkensis</name>
    <dbReference type="NCBI Taxonomy" id="759851"/>
    <lineage>
        <taxon>Bacteria</taxon>
        <taxon>Bacillati</taxon>
        <taxon>Bacillota</taxon>
        <taxon>Bacilli</taxon>
        <taxon>Bacillales</taxon>
        <taxon>Caryophanaceae</taxon>
        <taxon>Sporosarcina</taxon>
    </lineage>
</organism>
<dbReference type="RefSeq" id="WP_245799506.1">
    <property type="nucleotide sequence ID" value="NZ_FUYJ01000005.1"/>
</dbReference>
<sequence length="312" mass="33274">MKNEGTIGSGKRFPFLLATMKGISQVILIENWLTGLLILTAITITSLELGVIAFLSAAIGTLTGRLGGGNRESVEKGLYGYNPMLTGMALLLFLEGPASWGIALFGAVIAAAFTASMMTLLQPTGMPTLTFPYIVTTWLLLLSSYRLDTFKLTDETVPQDLSHWKLEIAGKIHWPSAFLDGAGQIFFLQGMAAGLLIFIGIFITGWKLGLYAVAGNIIGICAAYLLGAEHLLIDAGLYGYNAILTALAVGVVFREGTNRLAPYTAIIGSILTVLFIASIDTALLPFGLPALTMPFALSTSIFIGARKMMQQP</sequence>
<gene>
    <name evidence="9" type="ORF">SAMN04244570_2751</name>
</gene>
<evidence type="ECO:0000313" key="9">
    <source>
        <dbReference type="EMBL" id="SKB01532.1"/>
    </source>
</evidence>
<keyword evidence="3" id="KW-1003">Cell membrane</keyword>
<feature type="transmembrane region" description="Helical" evidence="8">
    <location>
        <begin position="35"/>
        <end position="57"/>
    </location>
</feature>
<dbReference type="GO" id="GO:0005886">
    <property type="term" value="C:plasma membrane"/>
    <property type="evidence" value="ECO:0007669"/>
    <property type="project" value="UniProtKB-SubCell"/>
</dbReference>
<comment type="subcellular location">
    <subcellularLocation>
        <location evidence="1">Cell membrane</location>
        <topology evidence="1">Multi-pass membrane protein</topology>
    </subcellularLocation>
</comment>
<dbReference type="Proteomes" id="UP000190042">
    <property type="component" value="Unassembled WGS sequence"/>
</dbReference>
<dbReference type="InterPro" id="IPR029020">
    <property type="entry name" value="Ammonium/urea_transptr"/>
</dbReference>
<dbReference type="Pfam" id="PF03253">
    <property type="entry name" value="UT"/>
    <property type="match status" value="1"/>
</dbReference>
<keyword evidence="4 8" id="KW-0812">Transmembrane</keyword>
<keyword evidence="5 8" id="KW-1133">Transmembrane helix</keyword>
<dbReference type="Gene3D" id="1.10.3430.10">
    <property type="entry name" value="Ammonium transporter AmtB like domains"/>
    <property type="match status" value="1"/>
</dbReference>
<feature type="transmembrane region" description="Helical" evidence="8">
    <location>
        <begin position="232"/>
        <end position="253"/>
    </location>
</feature>
<comment type="similarity">
    <text evidence="2">Belongs to the urea transporter family.</text>
</comment>
<dbReference type="EMBL" id="FUYJ01000005">
    <property type="protein sequence ID" value="SKB01532.1"/>
    <property type="molecule type" value="Genomic_DNA"/>
</dbReference>
<dbReference type="PANTHER" id="PTHR10464">
    <property type="entry name" value="UREA TRANSPORTER"/>
    <property type="match status" value="1"/>
</dbReference>
<dbReference type="InterPro" id="IPR004937">
    <property type="entry name" value="Urea_transporter"/>
</dbReference>
<protein>
    <submittedName>
        <fullName evidence="9">Urea transporter</fullName>
    </submittedName>
</protein>
<proteinExistence type="inferred from homology"/>
<keyword evidence="10" id="KW-1185">Reference proteome</keyword>
<feature type="transmembrane region" description="Helical" evidence="8">
    <location>
        <begin position="208"/>
        <end position="226"/>
    </location>
</feature>
<dbReference type="AlphaFoldDB" id="A0A1T4YI82"/>
<evidence type="ECO:0000256" key="6">
    <source>
        <dbReference type="ARBA" id="ARBA00023136"/>
    </source>
</evidence>
<feature type="transmembrane region" description="Helical" evidence="8">
    <location>
        <begin position="128"/>
        <end position="147"/>
    </location>
</feature>
<feature type="transmembrane region" description="Helical" evidence="8">
    <location>
        <begin position="260"/>
        <end position="279"/>
    </location>
</feature>